<feature type="compositionally biased region" description="Low complexity" evidence="1">
    <location>
        <begin position="1"/>
        <end position="11"/>
    </location>
</feature>
<gene>
    <name evidence="2" type="ORF">PENTCL1PPCAC_25094</name>
</gene>
<feature type="region of interest" description="Disordered" evidence="1">
    <location>
        <begin position="134"/>
        <end position="158"/>
    </location>
</feature>
<comment type="caution">
    <text evidence="2">The sequence shown here is derived from an EMBL/GenBank/DDBJ whole genome shotgun (WGS) entry which is preliminary data.</text>
</comment>
<dbReference type="Proteomes" id="UP001432027">
    <property type="component" value="Unassembled WGS sequence"/>
</dbReference>
<sequence length="326" mass="35625">SRSLSPSPLSMREIKVDTPSRGYEDDVDPLYGSTESSSSMMRMSGIRDPFESSLFPFIDSPFLPQLDPSYSMDYTWDGLADEMEERLEYTQSKASPQRCLPAILQQQHRVAAAAAVDSSSFAAATTRLPLTDDLQLLQSRKRSRPGEGGGRRKSGGQEAKRICLGVSSNLDSLVAQTITEDVKSDLSQLHASMAAASFSSVGSAAAAAARTENSFRVPKQPLKMYSRRWWQVCAGFTPEALTIISQAHVFLHRYGVDTSSSVMSSGQGCHLEPDDVPFVSDLTGLLDSSSTFEDPLNYQPPPLSLLYYQMPYPSPSSDPLNTGVVW</sequence>
<dbReference type="EMBL" id="BTSX01000006">
    <property type="protein sequence ID" value="GMT02920.1"/>
    <property type="molecule type" value="Genomic_DNA"/>
</dbReference>
<feature type="compositionally biased region" description="Basic and acidic residues" evidence="1">
    <location>
        <begin position="12"/>
        <end position="24"/>
    </location>
</feature>
<name>A0AAV5U965_9BILA</name>
<proteinExistence type="predicted"/>
<reference evidence="2" key="1">
    <citation type="submission" date="2023-10" db="EMBL/GenBank/DDBJ databases">
        <title>Genome assembly of Pristionchus species.</title>
        <authorList>
            <person name="Yoshida K."/>
            <person name="Sommer R.J."/>
        </authorList>
    </citation>
    <scope>NUCLEOTIDE SEQUENCE</scope>
    <source>
        <strain evidence="2">RS0144</strain>
    </source>
</reference>
<protein>
    <submittedName>
        <fullName evidence="2">Uncharacterized protein</fullName>
    </submittedName>
</protein>
<feature type="region of interest" description="Disordered" evidence="1">
    <location>
        <begin position="1"/>
        <end position="40"/>
    </location>
</feature>
<feature type="non-terminal residue" evidence="2">
    <location>
        <position position="1"/>
    </location>
</feature>
<evidence type="ECO:0000313" key="2">
    <source>
        <dbReference type="EMBL" id="GMT02920.1"/>
    </source>
</evidence>
<organism evidence="2 3">
    <name type="scientific">Pristionchus entomophagus</name>
    <dbReference type="NCBI Taxonomy" id="358040"/>
    <lineage>
        <taxon>Eukaryota</taxon>
        <taxon>Metazoa</taxon>
        <taxon>Ecdysozoa</taxon>
        <taxon>Nematoda</taxon>
        <taxon>Chromadorea</taxon>
        <taxon>Rhabditida</taxon>
        <taxon>Rhabditina</taxon>
        <taxon>Diplogasteromorpha</taxon>
        <taxon>Diplogasteroidea</taxon>
        <taxon>Neodiplogasteridae</taxon>
        <taxon>Pristionchus</taxon>
    </lineage>
</organism>
<evidence type="ECO:0000256" key="1">
    <source>
        <dbReference type="SAM" id="MobiDB-lite"/>
    </source>
</evidence>
<dbReference type="AlphaFoldDB" id="A0AAV5U965"/>
<keyword evidence="3" id="KW-1185">Reference proteome</keyword>
<evidence type="ECO:0000313" key="3">
    <source>
        <dbReference type="Proteomes" id="UP001432027"/>
    </source>
</evidence>
<accession>A0AAV5U965</accession>